<gene>
    <name evidence="1" type="ORF">C5167_004517</name>
</gene>
<accession>A0A4Y7J7T9</accession>
<reference evidence="1 2" key="1">
    <citation type="journal article" date="2018" name="Science">
        <title>The opium poppy genome and morphinan production.</title>
        <authorList>
            <person name="Guo L."/>
            <person name="Winzer T."/>
            <person name="Yang X."/>
            <person name="Li Y."/>
            <person name="Ning Z."/>
            <person name="He Z."/>
            <person name="Teodor R."/>
            <person name="Lu Y."/>
            <person name="Bowser T.A."/>
            <person name="Graham I.A."/>
            <person name="Ye K."/>
        </authorList>
    </citation>
    <scope>NUCLEOTIDE SEQUENCE [LARGE SCALE GENOMIC DNA]</scope>
    <source>
        <strain evidence="2">cv. HN1</strain>
        <tissue evidence="1">Leaves</tissue>
    </source>
</reference>
<dbReference type="AlphaFoldDB" id="A0A4Y7J7T9"/>
<dbReference type="Proteomes" id="UP000316621">
    <property type="component" value="Chromosome 4"/>
</dbReference>
<name>A0A4Y7J7T9_PAPSO</name>
<dbReference type="OrthoDB" id="10400731at2759"/>
<keyword evidence="2" id="KW-1185">Reference proteome</keyword>
<organism evidence="1 2">
    <name type="scientific">Papaver somniferum</name>
    <name type="common">Opium poppy</name>
    <dbReference type="NCBI Taxonomy" id="3469"/>
    <lineage>
        <taxon>Eukaryota</taxon>
        <taxon>Viridiplantae</taxon>
        <taxon>Streptophyta</taxon>
        <taxon>Embryophyta</taxon>
        <taxon>Tracheophyta</taxon>
        <taxon>Spermatophyta</taxon>
        <taxon>Magnoliopsida</taxon>
        <taxon>Ranunculales</taxon>
        <taxon>Papaveraceae</taxon>
        <taxon>Papaveroideae</taxon>
        <taxon>Papaver</taxon>
    </lineage>
</organism>
<dbReference type="Gramene" id="RZC57213">
    <property type="protein sequence ID" value="RZC57213"/>
    <property type="gene ID" value="C5167_004517"/>
</dbReference>
<proteinExistence type="predicted"/>
<dbReference type="EMBL" id="CM010718">
    <property type="protein sequence ID" value="RZC57213.1"/>
    <property type="molecule type" value="Genomic_DNA"/>
</dbReference>
<evidence type="ECO:0000313" key="1">
    <source>
        <dbReference type="EMBL" id="RZC57213.1"/>
    </source>
</evidence>
<protein>
    <submittedName>
        <fullName evidence="1">Uncharacterized protein</fullName>
    </submittedName>
</protein>
<sequence>MVGSHGNKYFPTKDGYLVDSNRAKKDTRLNQKRADCVLEEDLDWLSQLNKFDENGRCIQVDDVVVDGDIIEGTEAFHPAVPVQVNADDSKAVNVVASKVVNADASRGGNVRKDASKTVNADVSKGVNVDVRKVASRGVRKGAFRGERKGACRGLRKGSVHEDVNAVQVHEGVNGSQVHDGVNIVGEVAEIVYEQVTGSVNVDDFEGLSEFGGPSQVEGVTQVESSQPQHSVVPPPIRPDINNCEPKEGYHSDFDDEPEEENFPDIEEQEDDLQEEINKVMRSTSDYKEYVKTSGRVYEEEIKYVEYRHNYLRHMLDRTGVGYLSAL</sequence>
<evidence type="ECO:0000313" key="2">
    <source>
        <dbReference type="Proteomes" id="UP000316621"/>
    </source>
</evidence>